<feature type="region of interest" description="Disordered" evidence="1">
    <location>
        <begin position="1"/>
        <end position="24"/>
    </location>
</feature>
<accession>A0A8H6FPP4</accession>
<evidence type="ECO:0000313" key="2">
    <source>
        <dbReference type="EMBL" id="KAF6232404.1"/>
    </source>
</evidence>
<keyword evidence="3" id="KW-1185">Reference proteome</keyword>
<dbReference type="RefSeq" id="XP_037161833.1">
    <property type="nucleotide sequence ID" value="XM_037311399.1"/>
</dbReference>
<name>A0A8H6FPP4_9LECA</name>
<gene>
    <name evidence="2" type="ORF">HO173_009509</name>
</gene>
<dbReference type="EMBL" id="JACCJC010000049">
    <property type="protein sequence ID" value="KAF6232404.1"/>
    <property type="molecule type" value="Genomic_DNA"/>
</dbReference>
<dbReference type="GeneID" id="59291160"/>
<proteinExistence type="predicted"/>
<sequence length="154" mass="17308">MGSRDSQDLLHPTSSASRHPPPQYVTSITRHLNSNKTHGTHCEEIKTKSVHTNASLPLTSPKNALTTDPYHPYPAAMEEDDQYNPKLTYLGDYAQLPIDAPVGHPHRVDPDSIKEDFTNEDLTTADLVFTILFKFMPEALTAFLDLDRPNVHYI</sequence>
<reference evidence="2 3" key="1">
    <citation type="journal article" date="2020" name="Genomics">
        <title>Complete, high-quality genomes from long-read metagenomic sequencing of two wolf lichen thalli reveals enigmatic genome architecture.</title>
        <authorList>
            <person name="McKenzie S.K."/>
            <person name="Walston R.F."/>
            <person name="Allen J.L."/>
        </authorList>
    </citation>
    <scope>NUCLEOTIDE SEQUENCE [LARGE SCALE GENOMIC DNA]</scope>
    <source>
        <strain evidence="2">WasteWater2</strain>
    </source>
</reference>
<comment type="caution">
    <text evidence="2">The sequence shown here is derived from an EMBL/GenBank/DDBJ whole genome shotgun (WGS) entry which is preliminary data.</text>
</comment>
<feature type="region of interest" description="Disordered" evidence="1">
    <location>
        <begin position="46"/>
        <end position="71"/>
    </location>
</feature>
<dbReference type="Proteomes" id="UP000578531">
    <property type="component" value="Unassembled WGS sequence"/>
</dbReference>
<evidence type="ECO:0000313" key="3">
    <source>
        <dbReference type="Proteomes" id="UP000578531"/>
    </source>
</evidence>
<dbReference type="OrthoDB" id="3509184at2759"/>
<dbReference type="AlphaFoldDB" id="A0A8H6FPP4"/>
<organism evidence="2 3">
    <name type="scientific">Letharia columbiana</name>
    <dbReference type="NCBI Taxonomy" id="112416"/>
    <lineage>
        <taxon>Eukaryota</taxon>
        <taxon>Fungi</taxon>
        <taxon>Dikarya</taxon>
        <taxon>Ascomycota</taxon>
        <taxon>Pezizomycotina</taxon>
        <taxon>Lecanoromycetes</taxon>
        <taxon>OSLEUM clade</taxon>
        <taxon>Lecanoromycetidae</taxon>
        <taxon>Lecanorales</taxon>
        <taxon>Lecanorineae</taxon>
        <taxon>Parmeliaceae</taxon>
        <taxon>Letharia</taxon>
    </lineage>
</organism>
<evidence type="ECO:0000256" key="1">
    <source>
        <dbReference type="SAM" id="MobiDB-lite"/>
    </source>
</evidence>
<protein>
    <submittedName>
        <fullName evidence="2">Uncharacterized protein</fullName>
    </submittedName>
</protein>
<feature type="compositionally biased region" description="Polar residues" evidence="1">
    <location>
        <begin position="50"/>
        <end position="66"/>
    </location>
</feature>